<dbReference type="Pfam" id="PF02518">
    <property type="entry name" value="HATPase_c"/>
    <property type="match status" value="1"/>
</dbReference>
<feature type="domain" description="PAS" evidence="10">
    <location>
        <begin position="279"/>
        <end position="349"/>
    </location>
</feature>
<keyword evidence="13" id="KW-1185">Reference proteome</keyword>
<dbReference type="InterPro" id="IPR036097">
    <property type="entry name" value="HisK_dim/P_sf"/>
</dbReference>
<dbReference type="GeneID" id="301682118"/>
<evidence type="ECO:0000256" key="3">
    <source>
        <dbReference type="ARBA" id="ARBA00022553"/>
    </source>
</evidence>
<name>A0A5M3T5J8_LIMPL</name>
<evidence type="ECO:0000259" key="8">
    <source>
        <dbReference type="PROSITE" id="PS50109"/>
    </source>
</evidence>
<dbReference type="SMART" id="SM00388">
    <property type="entry name" value="HisKA"/>
    <property type="match status" value="1"/>
</dbReference>
<feature type="modified residue" description="4-aspartylphosphate" evidence="7">
    <location>
        <position position="60"/>
    </location>
</feature>
<dbReference type="SUPFAM" id="SSF52172">
    <property type="entry name" value="CheY-like"/>
    <property type="match status" value="1"/>
</dbReference>
<keyword evidence="6" id="KW-0902">Two-component regulatory system</keyword>
<dbReference type="EC" id="2.7.13.3" evidence="2"/>
<keyword evidence="4" id="KW-0808">Transferase</keyword>
<reference evidence="12 13" key="1">
    <citation type="journal article" date="2019" name="J Genomics">
        <title>The Draft Genome of a Hydrogen-producing Cyanobacterium, Arthrospira platensis NIES-46.</title>
        <authorList>
            <person name="Suzuki S."/>
            <person name="Yamaguchi H."/>
            <person name="Kawachi M."/>
        </authorList>
    </citation>
    <scope>NUCLEOTIDE SEQUENCE [LARGE SCALE GENOMIC DNA]</scope>
    <source>
        <strain evidence="12 13">NIES-46</strain>
    </source>
</reference>
<dbReference type="NCBIfam" id="TIGR00229">
    <property type="entry name" value="sensory_box"/>
    <property type="match status" value="5"/>
</dbReference>
<proteinExistence type="predicted"/>
<dbReference type="PROSITE" id="PS50109">
    <property type="entry name" value="HIS_KIN"/>
    <property type="match status" value="1"/>
</dbReference>
<dbReference type="InterPro" id="IPR013655">
    <property type="entry name" value="PAS_fold_3"/>
</dbReference>
<dbReference type="SUPFAM" id="SSF55785">
    <property type="entry name" value="PYP-like sensor domain (PAS domain)"/>
    <property type="match status" value="5"/>
</dbReference>
<dbReference type="InterPro" id="IPR005467">
    <property type="entry name" value="His_kinase_dom"/>
</dbReference>
<keyword evidence="3 7" id="KW-0597">Phosphoprotein</keyword>
<dbReference type="PANTHER" id="PTHR43304">
    <property type="entry name" value="PHYTOCHROME-LIKE PROTEIN CPH1"/>
    <property type="match status" value="1"/>
</dbReference>
<dbReference type="PROSITE" id="PS50113">
    <property type="entry name" value="PAC"/>
    <property type="match status" value="5"/>
</dbReference>
<evidence type="ECO:0000259" key="9">
    <source>
        <dbReference type="PROSITE" id="PS50110"/>
    </source>
</evidence>
<evidence type="ECO:0000313" key="13">
    <source>
        <dbReference type="Proteomes" id="UP000326169"/>
    </source>
</evidence>
<evidence type="ECO:0000256" key="5">
    <source>
        <dbReference type="ARBA" id="ARBA00022777"/>
    </source>
</evidence>
<feature type="domain" description="PAS" evidence="10">
    <location>
        <begin position="657"/>
        <end position="727"/>
    </location>
</feature>
<dbReference type="PRINTS" id="PR00344">
    <property type="entry name" value="BCTRLSENSOR"/>
</dbReference>
<dbReference type="InterPro" id="IPR003594">
    <property type="entry name" value="HATPase_dom"/>
</dbReference>
<keyword evidence="5" id="KW-0418">Kinase</keyword>
<feature type="domain" description="PAS" evidence="10">
    <location>
        <begin position="403"/>
        <end position="476"/>
    </location>
</feature>
<dbReference type="Proteomes" id="UP000326169">
    <property type="component" value="Unassembled WGS sequence"/>
</dbReference>
<dbReference type="InterPro" id="IPR001610">
    <property type="entry name" value="PAC"/>
</dbReference>
<dbReference type="InterPro" id="IPR036890">
    <property type="entry name" value="HATPase_C_sf"/>
</dbReference>
<dbReference type="CDD" id="cd00130">
    <property type="entry name" value="PAS"/>
    <property type="match status" value="5"/>
</dbReference>
<feature type="domain" description="PAC" evidence="11">
    <location>
        <begin position="351"/>
        <end position="402"/>
    </location>
</feature>
<dbReference type="Gene3D" id="3.30.450.20">
    <property type="entry name" value="PAS domain"/>
    <property type="match status" value="5"/>
</dbReference>
<dbReference type="InterPro" id="IPR011006">
    <property type="entry name" value="CheY-like_superfamily"/>
</dbReference>
<dbReference type="InterPro" id="IPR003661">
    <property type="entry name" value="HisK_dim/P_dom"/>
</dbReference>
<feature type="domain" description="Histidine kinase" evidence="8">
    <location>
        <begin position="787"/>
        <end position="1004"/>
    </location>
</feature>
<feature type="domain" description="PAS" evidence="10">
    <location>
        <begin position="531"/>
        <end position="601"/>
    </location>
</feature>
<dbReference type="InterPro" id="IPR001789">
    <property type="entry name" value="Sig_transdc_resp-reg_receiver"/>
</dbReference>
<gene>
    <name evidence="12" type="ORF">NIES46_12190</name>
</gene>
<sequence>MASTDMNFPVRVLVIAGESPSRGELANLLTINNYQVQVIGDGYEGLEVAKHIPPDLIFLDVKLPDTDGYLIAKQLQVHTVTAHVRILLLAESKSVFRAIRAFNLQVADVLIYPLDFEEVQWRIEMQLLSSPYRRDNLTNQLSTTHSLKSVNHQLKILIDNSPLGTIIWDRKLRVIQWSKQAEEIFGWSESEVLGKSMNEWKLIFEEDSDRVNRETQTIFANQEKRRICINRNYRKDGSVIYCEWYNSNFYDESGKLNMLLSWVQDISDRQKTEAALIKSEAKLRTIIETTLEGVWIIDSDSMTTFVNQQMANMLGYTQEEITQSSLFKFVDEQDYPIVENYLQRRREGIAEQHEFQFKRKNGDILWTILSTNPIFDDSKYAGCCAIITDINYRKKAELAIAVSEKRFQEIASTISQFFFVKCANSGQYIYLSPAYEKIWGRTCESLYQNPDSWLNTIYPEDRGAVINYQEKQHQNNLVKREYRIIRNDGVIRWVYEEVNIIYNDDGSPLRYVGFAEDISDRKQAELALAESEELLRLAVNHAPDIFVIYDSDRRLKFVNQRVLERTGWSEETFIGRRDEELFLPEETCHYLPLLEKTIQTLTIQIGEATITLPNQTPKTVIIKYLPLLDKQGRLSQILGLTFDITHYKQAEQKLRDSEERFRTAFEDAAIGMALLSSQGNCLKVNRSLCEMLGYQEAELLQLKCKDITHPEDYEQEVKSIKKLIEGQVKYYYVEKRYLHKQGYVIWVLLSMSIVRNIDGVPLYFIAQAQNISERRAVEQMKNEFISVVSHELRTPLTAIQGSLGLLSSGLYDHKPQEFHKFIEIALLETERLVRMVNDILDIERLNSGEVQFQMEACSAQELMMQVINSLQAIAHRDSITLEILPTSVQLWAARDAMLQTLTNLVGNAIKFSPPHTTVTLSAYPQDDMVLFQVRDQGRGIPPEKLKTIFSRFQQVDASDSRQKSGTGLGLSICQSIIEQHGGKIWVESQLAKGSTFYFTIPRVINTNDTNH</sequence>
<dbReference type="CDD" id="cd00082">
    <property type="entry name" value="HisKA"/>
    <property type="match status" value="1"/>
</dbReference>
<dbReference type="Pfam" id="PF00989">
    <property type="entry name" value="PAS"/>
    <property type="match status" value="1"/>
</dbReference>
<dbReference type="PROSITE" id="PS50110">
    <property type="entry name" value="RESPONSE_REGULATORY"/>
    <property type="match status" value="1"/>
</dbReference>
<evidence type="ECO:0000256" key="2">
    <source>
        <dbReference type="ARBA" id="ARBA00012438"/>
    </source>
</evidence>
<evidence type="ECO:0000256" key="1">
    <source>
        <dbReference type="ARBA" id="ARBA00000085"/>
    </source>
</evidence>
<feature type="domain" description="PAC" evidence="11">
    <location>
        <begin position="223"/>
        <end position="278"/>
    </location>
</feature>
<dbReference type="Pfam" id="PF00512">
    <property type="entry name" value="HisKA"/>
    <property type="match status" value="1"/>
</dbReference>
<dbReference type="PANTHER" id="PTHR43304:SF1">
    <property type="entry name" value="PAC DOMAIN-CONTAINING PROTEIN"/>
    <property type="match status" value="1"/>
</dbReference>
<comment type="caution">
    <text evidence="12">The sequence shown here is derived from an EMBL/GenBank/DDBJ whole genome shotgun (WGS) entry which is preliminary data.</text>
</comment>
<dbReference type="Pfam" id="PF08448">
    <property type="entry name" value="PAS_4"/>
    <property type="match status" value="1"/>
</dbReference>
<dbReference type="Gene3D" id="1.10.287.130">
    <property type="match status" value="1"/>
</dbReference>
<evidence type="ECO:0000256" key="7">
    <source>
        <dbReference type="PROSITE-ProRule" id="PRU00169"/>
    </source>
</evidence>
<evidence type="ECO:0000259" key="11">
    <source>
        <dbReference type="PROSITE" id="PS50113"/>
    </source>
</evidence>
<feature type="domain" description="PAC" evidence="11">
    <location>
        <begin position="731"/>
        <end position="783"/>
    </location>
</feature>
<evidence type="ECO:0000256" key="6">
    <source>
        <dbReference type="ARBA" id="ARBA00023012"/>
    </source>
</evidence>
<dbReference type="EMBL" id="BIMW01000064">
    <property type="protein sequence ID" value="GCE93170.1"/>
    <property type="molecule type" value="Genomic_DNA"/>
</dbReference>
<dbReference type="SMART" id="SM00448">
    <property type="entry name" value="REC"/>
    <property type="match status" value="1"/>
</dbReference>
<dbReference type="PROSITE" id="PS50112">
    <property type="entry name" value="PAS"/>
    <property type="match status" value="5"/>
</dbReference>
<comment type="catalytic activity">
    <reaction evidence="1">
        <text>ATP + protein L-histidine = ADP + protein N-phospho-L-histidine.</text>
        <dbReference type="EC" id="2.7.13.3"/>
    </reaction>
</comment>
<dbReference type="SMART" id="SM00086">
    <property type="entry name" value="PAC"/>
    <property type="match status" value="5"/>
</dbReference>
<dbReference type="SMART" id="SM00091">
    <property type="entry name" value="PAS"/>
    <property type="match status" value="5"/>
</dbReference>
<organism evidence="12 13">
    <name type="scientific">Limnospira platensis NIES-46</name>
    <dbReference type="NCBI Taxonomy" id="1236695"/>
    <lineage>
        <taxon>Bacteria</taxon>
        <taxon>Bacillati</taxon>
        <taxon>Cyanobacteriota</taxon>
        <taxon>Cyanophyceae</taxon>
        <taxon>Oscillatoriophycideae</taxon>
        <taxon>Oscillatoriales</taxon>
        <taxon>Sirenicapillariaceae</taxon>
        <taxon>Limnospira</taxon>
    </lineage>
</organism>
<dbReference type="RefSeq" id="WP_006620296.1">
    <property type="nucleotide sequence ID" value="NZ_BIMW01000064.1"/>
</dbReference>
<accession>A0A5M3T5J8</accession>
<dbReference type="Pfam" id="PF00072">
    <property type="entry name" value="Response_reg"/>
    <property type="match status" value="1"/>
</dbReference>
<feature type="domain" description="Response regulatory" evidence="9">
    <location>
        <begin position="11"/>
        <end position="127"/>
    </location>
</feature>
<dbReference type="InterPro" id="IPR013767">
    <property type="entry name" value="PAS_fold"/>
</dbReference>
<dbReference type="CDD" id="cd16922">
    <property type="entry name" value="HATPase_EvgS-ArcB-TorS-like"/>
    <property type="match status" value="1"/>
</dbReference>
<dbReference type="Pfam" id="PF08447">
    <property type="entry name" value="PAS_3"/>
    <property type="match status" value="2"/>
</dbReference>
<protein>
    <recommendedName>
        <fullName evidence="2">histidine kinase</fullName>
        <ecNumber evidence="2">2.7.13.3</ecNumber>
    </recommendedName>
</protein>
<dbReference type="SMART" id="SM00387">
    <property type="entry name" value="HATPase_c"/>
    <property type="match status" value="1"/>
</dbReference>
<dbReference type="InterPro" id="IPR052162">
    <property type="entry name" value="Sensor_kinase/Photoreceptor"/>
</dbReference>
<dbReference type="InterPro" id="IPR035965">
    <property type="entry name" value="PAS-like_dom_sf"/>
</dbReference>
<dbReference type="InterPro" id="IPR013656">
    <property type="entry name" value="PAS_4"/>
</dbReference>
<feature type="domain" description="PAC" evidence="11">
    <location>
        <begin position="604"/>
        <end position="656"/>
    </location>
</feature>
<evidence type="ECO:0000259" key="10">
    <source>
        <dbReference type="PROSITE" id="PS50112"/>
    </source>
</evidence>
<evidence type="ECO:0000313" key="12">
    <source>
        <dbReference type="EMBL" id="GCE93170.1"/>
    </source>
</evidence>
<evidence type="ECO:0000256" key="4">
    <source>
        <dbReference type="ARBA" id="ARBA00022679"/>
    </source>
</evidence>
<dbReference type="SUPFAM" id="SSF47384">
    <property type="entry name" value="Homodimeric domain of signal transducing histidine kinase"/>
    <property type="match status" value="1"/>
</dbReference>
<dbReference type="InterPro" id="IPR000700">
    <property type="entry name" value="PAS-assoc_C"/>
</dbReference>
<dbReference type="SUPFAM" id="SSF55874">
    <property type="entry name" value="ATPase domain of HSP90 chaperone/DNA topoisomerase II/histidine kinase"/>
    <property type="match status" value="1"/>
</dbReference>
<dbReference type="Gene3D" id="3.40.50.2300">
    <property type="match status" value="1"/>
</dbReference>
<dbReference type="InterPro" id="IPR000014">
    <property type="entry name" value="PAS"/>
</dbReference>
<feature type="domain" description="PAC" evidence="11">
    <location>
        <begin position="478"/>
        <end position="530"/>
    </location>
</feature>
<dbReference type="InterPro" id="IPR004358">
    <property type="entry name" value="Sig_transdc_His_kin-like_C"/>
</dbReference>
<dbReference type="Pfam" id="PF13426">
    <property type="entry name" value="PAS_9"/>
    <property type="match status" value="1"/>
</dbReference>
<dbReference type="Gene3D" id="3.30.565.10">
    <property type="entry name" value="Histidine kinase-like ATPase, C-terminal domain"/>
    <property type="match status" value="1"/>
</dbReference>
<feature type="domain" description="PAS" evidence="10">
    <location>
        <begin position="150"/>
        <end position="222"/>
    </location>
</feature>